<evidence type="ECO:0000313" key="2">
    <source>
        <dbReference type="EMBL" id="CAI2363477.1"/>
    </source>
</evidence>
<evidence type="ECO:0000313" key="3">
    <source>
        <dbReference type="Proteomes" id="UP001295684"/>
    </source>
</evidence>
<evidence type="ECO:0000256" key="1">
    <source>
        <dbReference type="SAM" id="MobiDB-lite"/>
    </source>
</evidence>
<protein>
    <submittedName>
        <fullName evidence="2">Uncharacterized protein</fullName>
    </submittedName>
</protein>
<feature type="compositionally biased region" description="Basic and acidic residues" evidence="1">
    <location>
        <begin position="317"/>
        <end position="350"/>
    </location>
</feature>
<proteinExistence type="predicted"/>
<gene>
    <name evidence="2" type="ORF">ECRASSUSDP1_LOCUS4813</name>
</gene>
<comment type="caution">
    <text evidence="2">The sequence shown here is derived from an EMBL/GenBank/DDBJ whole genome shotgun (WGS) entry which is preliminary data.</text>
</comment>
<feature type="region of interest" description="Disordered" evidence="1">
    <location>
        <begin position="190"/>
        <end position="413"/>
    </location>
</feature>
<feature type="compositionally biased region" description="Basic residues" evidence="1">
    <location>
        <begin position="205"/>
        <end position="221"/>
    </location>
</feature>
<sequence>MNGYSNSNSSISFYPAAATSTYPKCKFTNNHGFIDESSSLTLGTKAKLPSEALNNFARYQQKIGAEKRLIDKVCQDKDLTDLILNLHKFKILYRKRITEETLSKSKQKHEKYQNLIPKQASPTANDPEKANLLEKLSALNKENRFNKKKVKDLERKICIIESLQTSAMKNLEMYRKDNDKLKQQLEDVKKGFDQSEETDSEEPKKKKKKKRNRNKKNKNSHKSSLGQQEGQTVNQEAEENKSDAKTSTDVANGRAESPKSLISGDNCSNENLERQPGFSKQKELIMKKSSTENEDFACSPQMSKGPKSNQAQNSLKSIEKDAQIGYNKKENKKESAQKGGKDSKESKACESESTEEDSLAGLMLDKDRSNSDEKLDMRGKTKNTTEVSNSSKTREDLDRSKKKKGKKSEADKEYEEIYNFLQEQYERIFESDPDCLEL</sequence>
<accession>A0AAD1U6V6</accession>
<dbReference type="EMBL" id="CAMPGE010004627">
    <property type="protein sequence ID" value="CAI2363477.1"/>
    <property type="molecule type" value="Genomic_DNA"/>
</dbReference>
<organism evidence="2 3">
    <name type="scientific">Euplotes crassus</name>
    <dbReference type="NCBI Taxonomy" id="5936"/>
    <lineage>
        <taxon>Eukaryota</taxon>
        <taxon>Sar</taxon>
        <taxon>Alveolata</taxon>
        <taxon>Ciliophora</taxon>
        <taxon>Intramacronucleata</taxon>
        <taxon>Spirotrichea</taxon>
        <taxon>Hypotrichia</taxon>
        <taxon>Euplotida</taxon>
        <taxon>Euplotidae</taxon>
        <taxon>Moneuplotes</taxon>
    </lineage>
</organism>
<feature type="compositionally biased region" description="Basic and acidic residues" evidence="1">
    <location>
        <begin position="364"/>
        <end position="379"/>
    </location>
</feature>
<feature type="compositionally biased region" description="Polar residues" evidence="1">
    <location>
        <begin position="382"/>
        <end position="391"/>
    </location>
</feature>
<feature type="compositionally biased region" description="Polar residues" evidence="1">
    <location>
        <begin position="222"/>
        <end position="235"/>
    </location>
</feature>
<keyword evidence="3" id="KW-1185">Reference proteome</keyword>
<dbReference type="AlphaFoldDB" id="A0AAD1U6V6"/>
<feature type="compositionally biased region" description="Polar residues" evidence="1">
    <location>
        <begin position="300"/>
        <end position="316"/>
    </location>
</feature>
<feature type="compositionally biased region" description="Basic and acidic residues" evidence="1">
    <location>
        <begin position="280"/>
        <end position="291"/>
    </location>
</feature>
<dbReference type="Proteomes" id="UP001295684">
    <property type="component" value="Unassembled WGS sequence"/>
</dbReference>
<name>A0AAD1U6V6_EUPCR</name>
<reference evidence="2" key="1">
    <citation type="submission" date="2023-07" db="EMBL/GenBank/DDBJ databases">
        <authorList>
            <consortium name="AG Swart"/>
            <person name="Singh M."/>
            <person name="Singh A."/>
            <person name="Seah K."/>
            <person name="Emmerich C."/>
        </authorList>
    </citation>
    <scope>NUCLEOTIDE SEQUENCE</scope>
    <source>
        <strain evidence="2">DP1</strain>
    </source>
</reference>